<feature type="non-terminal residue" evidence="2">
    <location>
        <position position="1"/>
    </location>
</feature>
<sequence>VRGHRGGKRQAAQDHRGTVGCRGGARPARGALHRGSQRGLPRSGRVDHGAGGGVRRRDFRRGCEHADDGWHGAGLHHRAHEL</sequence>
<feature type="region of interest" description="Disordered" evidence="1">
    <location>
        <begin position="1"/>
        <end position="60"/>
    </location>
</feature>
<accession>A0A6J4VWD2</accession>
<evidence type="ECO:0000256" key="1">
    <source>
        <dbReference type="SAM" id="MobiDB-lite"/>
    </source>
</evidence>
<proteinExistence type="predicted"/>
<protein>
    <submittedName>
        <fullName evidence="2">Acyl carrier protein</fullName>
    </submittedName>
</protein>
<name>A0A6J4VWD2_9BACT</name>
<gene>
    <name evidence="2" type="ORF">AVDCRST_MAG18-5019</name>
</gene>
<dbReference type="EMBL" id="CADCWN010000402">
    <property type="protein sequence ID" value="CAA9590422.1"/>
    <property type="molecule type" value="Genomic_DNA"/>
</dbReference>
<organism evidence="2">
    <name type="scientific">uncultured Thermomicrobiales bacterium</name>
    <dbReference type="NCBI Taxonomy" id="1645740"/>
    <lineage>
        <taxon>Bacteria</taxon>
        <taxon>Pseudomonadati</taxon>
        <taxon>Thermomicrobiota</taxon>
        <taxon>Thermomicrobia</taxon>
        <taxon>Thermomicrobiales</taxon>
        <taxon>environmental samples</taxon>
    </lineage>
</organism>
<reference evidence="2" key="1">
    <citation type="submission" date="2020-02" db="EMBL/GenBank/DDBJ databases">
        <authorList>
            <person name="Meier V. D."/>
        </authorList>
    </citation>
    <scope>NUCLEOTIDE SEQUENCE</scope>
    <source>
        <strain evidence="2">AVDCRST_MAG18</strain>
    </source>
</reference>
<dbReference type="AlphaFoldDB" id="A0A6J4VWD2"/>
<evidence type="ECO:0000313" key="2">
    <source>
        <dbReference type="EMBL" id="CAA9590422.1"/>
    </source>
</evidence>
<feature type="non-terminal residue" evidence="2">
    <location>
        <position position="82"/>
    </location>
</feature>